<gene>
    <name evidence="2" type="ORF">FAK_10040</name>
</gene>
<sequence>MRYAGILTAVLALLLALPLRGDGHSAGNRVVMSSHKSTIDISLSYDGDRIVFFGLNPDPEAQLVVKLVSQVKPEVLLSVKDRFGPVWMAKRQYKVVGAPLMYKVISAVPLDKLMSPQQAEKLGLGYAALMDKVQIQLVRGEKVPGEEQKVRQALISLKEAQGLYHIYIRPDRLRTIERQLYMHHFSFPPTATEGVYVAETYALHNGRVVGYGRHQVTIQKVGLQAWLTQEARQEPLFYGIGAVLASCLAGLGVGLIFKRGGSH</sequence>
<keyword evidence="3" id="KW-1185">Reference proteome</keyword>
<evidence type="ECO:0000313" key="3">
    <source>
        <dbReference type="Proteomes" id="UP001366166"/>
    </source>
</evidence>
<reference evidence="3" key="1">
    <citation type="journal article" date="2023" name="Arch. Microbiol.">
        <title>Desulfoferula mesophilus gen. nov. sp. nov., a mesophilic sulfate-reducing bacterium isolated from a brackish lake sediment.</title>
        <authorList>
            <person name="Watanabe T."/>
            <person name="Yabe T."/>
            <person name="Tsuji J.M."/>
            <person name="Fukui M."/>
        </authorList>
    </citation>
    <scope>NUCLEOTIDE SEQUENCE [LARGE SCALE GENOMIC DNA]</scope>
    <source>
        <strain evidence="3">12FAK</strain>
    </source>
</reference>
<dbReference type="InterPro" id="IPR019088">
    <property type="entry name" value="CHP02186-rel_TM"/>
</dbReference>
<keyword evidence="1" id="KW-0472">Membrane</keyword>
<protein>
    <recommendedName>
        <fullName evidence="4">Transmembrane protein</fullName>
    </recommendedName>
</protein>
<organism evidence="2 3">
    <name type="scientific">Desulfoferula mesophila</name>
    <dbReference type="NCBI Taxonomy" id="3058419"/>
    <lineage>
        <taxon>Bacteria</taxon>
        <taxon>Pseudomonadati</taxon>
        <taxon>Thermodesulfobacteriota</taxon>
        <taxon>Desulfarculia</taxon>
        <taxon>Desulfarculales</taxon>
        <taxon>Desulfarculaceae</taxon>
        <taxon>Desulfoferula</taxon>
    </lineage>
</organism>
<dbReference type="KEGG" id="dmp:FAK_10040"/>
<accession>A0AAU9EA00</accession>
<evidence type="ECO:0000256" key="1">
    <source>
        <dbReference type="SAM" id="Phobius"/>
    </source>
</evidence>
<keyword evidence="1" id="KW-0812">Transmembrane</keyword>
<dbReference type="EMBL" id="AP028679">
    <property type="protein sequence ID" value="BEQ13938.1"/>
    <property type="molecule type" value="Genomic_DNA"/>
</dbReference>
<keyword evidence="1" id="KW-1133">Transmembrane helix</keyword>
<name>A0AAU9EA00_9BACT</name>
<evidence type="ECO:0008006" key="4">
    <source>
        <dbReference type="Google" id="ProtNLM"/>
    </source>
</evidence>
<dbReference type="AlphaFoldDB" id="A0AAU9EA00"/>
<feature type="transmembrane region" description="Helical" evidence="1">
    <location>
        <begin position="236"/>
        <end position="257"/>
    </location>
</feature>
<evidence type="ECO:0000313" key="2">
    <source>
        <dbReference type="EMBL" id="BEQ13938.1"/>
    </source>
</evidence>
<proteinExistence type="predicted"/>
<dbReference type="Pfam" id="PF09608">
    <property type="entry name" value="Alph_Pro_TM"/>
    <property type="match status" value="1"/>
</dbReference>
<dbReference type="Proteomes" id="UP001366166">
    <property type="component" value="Chromosome"/>
</dbReference>